<dbReference type="RefSeq" id="WP_145052957.1">
    <property type="nucleotide sequence ID" value="NZ_CP036433.1"/>
</dbReference>
<evidence type="ECO:0000313" key="3">
    <source>
        <dbReference type="Proteomes" id="UP000317648"/>
    </source>
</evidence>
<organism evidence="2 3">
    <name type="scientific">Lignipirellula cremea</name>
    <dbReference type="NCBI Taxonomy" id="2528010"/>
    <lineage>
        <taxon>Bacteria</taxon>
        <taxon>Pseudomonadati</taxon>
        <taxon>Planctomycetota</taxon>
        <taxon>Planctomycetia</taxon>
        <taxon>Pirellulales</taxon>
        <taxon>Pirellulaceae</taxon>
        <taxon>Lignipirellula</taxon>
    </lineage>
</organism>
<dbReference type="KEGG" id="lcre:Pla8534_22870"/>
<feature type="region of interest" description="Disordered" evidence="1">
    <location>
        <begin position="25"/>
        <end position="49"/>
    </location>
</feature>
<evidence type="ECO:0000313" key="2">
    <source>
        <dbReference type="EMBL" id="QDU94496.1"/>
    </source>
</evidence>
<accession>A0A518DRN5</accession>
<feature type="region of interest" description="Disordered" evidence="1">
    <location>
        <begin position="398"/>
        <end position="449"/>
    </location>
</feature>
<gene>
    <name evidence="2" type="ORF">Pla8534_22870</name>
</gene>
<evidence type="ECO:0000256" key="1">
    <source>
        <dbReference type="SAM" id="MobiDB-lite"/>
    </source>
</evidence>
<reference evidence="2 3" key="1">
    <citation type="submission" date="2019-02" db="EMBL/GenBank/DDBJ databases">
        <title>Deep-cultivation of Planctomycetes and their phenomic and genomic characterization uncovers novel biology.</title>
        <authorList>
            <person name="Wiegand S."/>
            <person name="Jogler M."/>
            <person name="Boedeker C."/>
            <person name="Pinto D."/>
            <person name="Vollmers J."/>
            <person name="Rivas-Marin E."/>
            <person name="Kohn T."/>
            <person name="Peeters S.H."/>
            <person name="Heuer A."/>
            <person name="Rast P."/>
            <person name="Oberbeckmann S."/>
            <person name="Bunk B."/>
            <person name="Jeske O."/>
            <person name="Meyerdierks A."/>
            <person name="Storesund J.E."/>
            <person name="Kallscheuer N."/>
            <person name="Luecker S."/>
            <person name="Lage O.M."/>
            <person name="Pohl T."/>
            <person name="Merkel B.J."/>
            <person name="Hornburger P."/>
            <person name="Mueller R.-W."/>
            <person name="Bruemmer F."/>
            <person name="Labrenz M."/>
            <person name="Spormann A.M."/>
            <person name="Op den Camp H."/>
            <person name="Overmann J."/>
            <person name="Amann R."/>
            <person name="Jetten M.S.M."/>
            <person name="Mascher T."/>
            <person name="Medema M.H."/>
            <person name="Devos D.P."/>
            <person name="Kaster A.-K."/>
            <person name="Ovreas L."/>
            <person name="Rohde M."/>
            <person name="Galperin M.Y."/>
            <person name="Jogler C."/>
        </authorList>
    </citation>
    <scope>NUCLEOTIDE SEQUENCE [LARGE SCALE GENOMIC DNA]</scope>
    <source>
        <strain evidence="2 3">Pla85_3_4</strain>
    </source>
</reference>
<feature type="compositionally biased region" description="Low complexity" evidence="1">
    <location>
        <begin position="38"/>
        <end position="49"/>
    </location>
</feature>
<protein>
    <submittedName>
        <fullName evidence="2">Uncharacterized protein</fullName>
    </submittedName>
</protein>
<name>A0A518DRN5_9BACT</name>
<dbReference type="Proteomes" id="UP000317648">
    <property type="component" value="Chromosome"/>
</dbReference>
<sequence length="604" mass="65165">MKVPFGIICILVFFTVAASVWAQKPVTPEDDPSRPRISSESSLDLLSGSSRDLSAPVRLGNVDGDPTRKQVLIYYANETSADETGEQNLRTLSSWLNSSAYAEVRALADGIEKDAKHFGAAVEQEIESLKAARRKQDAAKRAAVLIITNALAREGQMLVADTGEEFRTESVVLPKFDDAILQAWPLSDVKSLSTVLAAVAKFFPPSSHEYVLVTKSHGNKHFALTTRVALDTHVLDRDRVIAKLEADADQQMKKFRQEGRPLLLVDGAPVKLESGGAIYVRKGALRAEKRGILRLKLVHERLLLVDREDEIILTTDARPILLRDGVFVVDGQNEAVKLGDELARISVVLGPQQTPIFLATLDVEARKELFAVSSQQPLVGSPTELALLFKEDTLQKPAGTLAPGAEDTLQKPAGTLAPGAEDTLQKPAGTLAPGAEDTLQKPAGTLAPGAEDTLQKLPGTLAPGAEDTLGVASDAELDPNGEFGVDSSAKPLVYYRGVTKPQFVGVLLKAGKSGQEFPLLFAESCRSQFGFDVATLNQAQVNNVGCVWTSDLHGLRYTTIDYTDVFANVAKGQRLSQAMMTTLTGVQRQQQIERAASGVIKQEE</sequence>
<keyword evidence="3" id="KW-1185">Reference proteome</keyword>
<proteinExistence type="predicted"/>
<dbReference type="AlphaFoldDB" id="A0A518DRN5"/>
<dbReference type="EMBL" id="CP036433">
    <property type="protein sequence ID" value="QDU94496.1"/>
    <property type="molecule type" value="Genomic_DNA"/>
</dbReference>